<accession>A0A176S2X8</accession>
<reference evidence="1 2" key="1">
    <citation type="submission" date="2016-05" db="EMBL/GenBank/DDBJ databases">
        <title>Single-cell genome of chain-forming Candidatus Thiomargarita nelsonii and comparison to other large sulfur-oxidizing bacteria.</title>
        <authorList>
            <person name="Winkel M."/>
            <person name="Salman V."/>
            <person name="Woyke T."/>
            <person name="Schulz-Vogt H."/>
            <person name="Richter M."/>
            <person name="Flood B."/>
            <person name="Bailey J."/>
            <person name="Amann R."/>
            <person name="Mussmann M."/>
        </authorList>
    </citation>
    <scope>NUCLEOTIDE SEQUENCE [LARGE SCALE GENOMIC DNA]</scope>
    <source>
        <strain evidence="1 2">THI036</strain>
    </source>
</reference>
<name>A0A176S2X8_9GAMM</name>
<evidence type="ECO:0000313" key="2">
    <source>
        <dbReference type="Proteomes" id="UP000076962"/>
    </source>
</evidence>
<protein>
    <submittedName>
        <fullName evidence="1">Uncharacterized protein</fullName>
    </submittedName>
</protein>
<comment type="caution">
    <text evidence="1">The sequence shown here is derived from an EMBL/GenBank/DDBJ whole genome shotgun (WGS) entry which is preliminary data.</text>
</comment>
<dbReference type="Proteomes" id="UP000076962">
    <property type="component" value="Unassembled WGS sequence"/>
</dbReference>
<dbReference type="EMBL" id="LUTY01000939">
    <property type="protein sequence ID" value="OAD22451.1"/>
    <property type="molecule type" value="Genomic_DNA"/>
</dbReference>
<proteinExistence type="predicted"/>
<keyword evidence="2" id="KW-1185">Reference proteome</keyword>
<gene>
    <name evidence="1" type="ORF">THIOM_001747</name>
</gene>
<organism evidence="1 2">
    <name type="scientific">Candidatus Thiomargarita nelsonii</name>
    <dbReference type="NCBI Taxonomy" id="1003181"/>
    <lineage>
        <taxon>Bacteria</taxon>
        <taxon>Pseudomonadati</taxon>
        <taxon>Pseudomonadota</taxon>
        <taxon>Gammaproteobacteria</taxon>
        <taxon>Thiotrichales</taxon>
        <taxon>Thiotrichaceae</taxon>
        <taxon>Thiomargarita</taxon>
    </lineage>
</organism>
<dbReference type="AlphaFoldDB" id="A0A176S2X8"/>
<sequence>MLDDDTAVMSLRGTADLLSMDHKTLKAVGGNGPPKTLEPFADKGLTVGGNFVEVVARNSPHCHREIVVYTTQTIKSLIHTYALAFINDGLRQNQVHIGKRAIALSISLVQTALDVSTES</sequence>
<evidence type="ECO:0000313" key="1">
    <source>
        <dbReference type="EMBL" id="OAD22451.1"/>
    </source>
</evidence>